<dbReference type="PANTHER" id="PTHR44757">
    <property type="entry name" value="DIGUANYLATE CYCLASE DGCP"/>
    <property type="match status" value="1"/>
</dbReference>
<proteinExistence type="predicted"/>
<dbReference type="AlphaFoldDB" id="A0A401UPY6"/>
<name>A0A401UPY6_9CLOT</name>
<reference evidence="4 5" key="1">
    <citation type="submission" date="2018-11" db="EMBL/GenBank/DDBJ databases">
        <title>Genome sequencing and assembly of Clostridium tagluense strain A121.</title>
        <authorList>
            <person name="Murakami T."/>
            <person name="Segawa T."/>
            <person name="Shcherbakova V.A."/>
            <person name="Mori H."/>
            <person name="Yoshimura Y."/>
        </authorList>
    </citation>
    <scope>NUCLEOTIDE SEQUENCE [LARGE SCALE GENOMIC DNA]</scope>
    <source>
        <strain evidence="4 5">A121</strain>
    </source>
</reference>
<dbReference type="SUPFAM" id="SSF141868">
    <property type="entry name" value="EAL domain-like"/>
    <property type="match status" value="1"/>
</dbReference>
<dbReference type="Proteomes" id="UP000287872">
    <property type="component" value="Unassembled WGS sequence"/>
</dbReference>
<evidence type="ECO:0000259" key="3">
    <source>
        <dbReference type="PROSITE" id="PS50887"/>
    </source>
</evidence>
<dbReference type="OrthoDB" id="9762141at2"/>
<dbReference type="SMART" id="SM00052">
    <property type="entry name" value="EAL"/>
    <property type="match status" value="1"/>
</dbReference>
<dbReference type="Pfam" id="PF00563">
    <property type="entry name" value="EAL"/>
    <property type="match status" value="1"/>
</dbReference>
<evidence type="ECO:0000256" key="1">
    <source>
        <dbReference type="SAM" id="Phobius"/>
    </source>
</evidence>
<evidence type="ECO:0000313" key="4">
    <source>
        <dbReference type="EMBL" id="GCD11599.1"/>
    </source>
</evidence>
<dbReference type="CDD" id="cd01948">
    <property type="entry name" value="EAL"/>
    <property type="match status" value="1"/>
</dbReference>
<keyword evidence="5" id="KW-1185">Reference proteome</keyword>
<accession>A0A401UPY6</accession>
<dbReference type="Pfam" id="PF00990">
    <property type="entry name" value="GGDEF"/>
    <property type="match status" value="1"/>
</dbReference>
<dbReference type="RefSeq" id="WP_125003564.1">
    <property type="nucleotide sequence ID" value="NZ_BHYK01000020.1"/>
</dbReference>
<keyword evidence="1" id="KW-0812">Transmembrane</keyword>
<dbReference type="InterPro" id="IPR035919">
    <property type="entry name" value="EAL_sf"/>
</dbReference>
<dbReference type="Gene3D" id="3.20.20.450">
    <property type="entry name" value="EAL domain"/>
    <property type="match status" value="1"/>
</dbReference>
<keyword evidence="1" id="KW-0472">Membrane</keyword>
<dbReference type="InterPro" id="IPR029787">
    <property type="entry name" value="Nucleotide_cyclase"/>
</dbReference>
<dbReference type="PROSITE" id="PS50883">
    <property type="entry name" value="EAL"/>
    <property type="match status" value="1"/>
</dbReference>
<dbReference type="CDD" id="cd01949">
    <property type="entry name" value="GGDEF"/>
    <property type="match status" value="1"/>
</dbReference>
<feature type="transmembrane region" description="Helical" evidence="1">
    <location>
        <begin position="57"/>
        <end position="78"/>
    </location>
</feature>
<feature type="transmembrane region" description="Helical" evidence="1">
    <location>
        <begin position="12"/>
        <end position="37"/>
    </location>
</feature>
<keyword evidence="1" id="KW-1133">Transmembrane helix</keyword>
<dbReference type="NCBIfam" id="TIGR00254">
    <property type="entry name" value="GGDEF"/>
    <property type="match status" value="1"/>
</dbReference>
<dbReference type="SUPFAM" id="SSF55073">
    <property type="entry name" value="Nucleotide cyclase"/>
    <property type="match status" value="1"/>
</dbReference>
<dbReference type="InterPro" id="IPR052155">
    <property type="entry name" value="Biofilm_reg_signaling"/>
</dbReference>
<dbReference type="InterPro" id="IPR043128">
    <property type="entry name" value="Rev_trsase/Diguanyl_cyclase"/>
</dbReference>
<sequence>MKTKLEYSKKIIVCQYLAFGIIFGFLFPISAIIFELITNNLNLTIANLLFIHINNKLLLMIDTAPIFLGIFSLIAGIIRAKLEVINNELEQQSLYDDLTQIYNRRYGYKLLNKYISNVKNLDEKIGVMFLDIDRFKTINDTMGHHIGDELLKSIANRILLMLTNDEVIVRLGGDEFMIIIKGVNYIEDIISITQRTIKLFDEPFNLLNNYFNIKSSIGIAIFPQHGKDIETLLKHADIAMYECKKNKKSKFEIFNEKMLNNLNEKFQIEHELYNALKRNELFLVYQPIVNAETNKITATEALLRWNSPVLGMISPAIFIPIAESTNLIIDIGKWCLEEACKQNKLWQENGFEHIYISVNVSGNQIKQPEFVDMVKNILSQTELNPKYLKLELTESVSMENVQESKVVFKQLKDLGIRISLDDFGTGYSSFSELKSLFVDTLKIDKSFVDDIHLNFNNTQIVAAIISIGKILNLNIIIEGVETIEQLNLLKKYGNIEIQGYIFSKPVKPEEIEKFFKAPVIATSQAN</sequence>
<evidence type="ECO:0000259" key="2">
    <source>
        <dbReference type="PROSITE" id="PS50883"/>
    </source>
</evidence>
<protein>
    <recommendedName>
        <fullName evidence="6">GGDEF-domain containing protein</fullName>
    </recommendedName>
</protein>
<dbReference type="Gene3D" id="3.30.70.270">
    <property type="match status" value="1"/>
</dbReference>
<dbReference type="InterPro" id="IPR001633">
    <property type="entry name" value="EAL_dom"/>
</dbReference>
<dbReference type="PANTHER" id="PTHR44757:SF2">
    <property type="entry name" value="BIOFILM ARCHITECTURE MAINTENANCE PROTEIN MBAA"/>
    <property type="match status" value="1"/>
</dbReference>
<dbReference type="PROSITE" id="PS50887">
    <property type="entry name" value="GGDEF"/>
    <property type="match status" value="1"/>
</dbReference>
<evidence type="ECO:0000313" key="5">
    <source>
        <dbReference type="Proteomes" id="UP000287872"/>
    </source>
</evidence>
<feature type="domain" description="GGDEF" evidence="3">
    <location>
        <begin position="123"/>
        <end position="256"/>
    </location>
</feature>
<feature type="domain" description="EAL" evidence="2">
    <location>
        <begin position="265"/>
        <end position="519"/>
    </location>
</feature>
<organism evidence="4 5">
    <name type="scientific">Clostridium tagluense</name>
    <dbReference type="NCBI Taxonomy" id="360422"/>
    <lineage>
        <taxon>Bacteria</taxon>
        <taxon>Bacillati</taxon>
        <taxon>Bacillota</taxon>
        <taxon>Clostridia</taxon>
        <taxon>Eubacteriales</taxon>
        <taxon>Clostridiaceae</taxon>
        <taxon>Clostridium</taxon>
    </lineage>
</organism>
<dbReference type="SMART" id="SM00267">
    <property type="entry name" value="GGDEF"/>
    <property type="match status" value="1"/>
</dbReference>
<dbReference type="EMBL" id="BHYK01000020">
    <property type="protein sequence ID" value="GCD11599.1"/>
    <property type="molecule type" value="Genomic_DNA"/>
</dbReference>
<gene>
    <name evidence="4" type="ORF">Ctaglu_32220</name>
</gene>
<dbReference type="InterPro" id="IPR000160">
    <property type="entry name" value="GGDEF_dom"/>
</dbReference>
<evidence type="ECO:0008006" key="6">
    <source>
        <dbReference type="Google" id="ProtNLM"/>
    </source>
</evidence>
<comment type="caution">
    <text evidence="4">The sequence shown here is derived from an EMBL/GenBank/DDBJ whole genome shotgun (WGS) entry which is preliminary data.</text>
</comment>